<dbReference type="GO" id="GO:0051539">
    <property type="term" value="F:4 iron, 4 sulfur cluster binding"/>
    <property type="evidence" value="ECO:0007669"/>
    <property type="project" value="UniProtKB-KW"/>
</dbReference>
<evidence type="ECO:0000313" key="8">
    <source>
        <dbReference type="EMBL" id="HIX03007.1"/>
    </source>
</evidence>
<dbReference type="InterPro" id="IPR032432">
    <property type="entry name" value="Radical_SAM_C"/>
</dbReference>
<keyword evidence="3" id="KW-0949">S-adenosyl-L-methionine</keyword>
<gene>
    <name evidence="8" type="ORF">H9863_02670</name>
</gene>
<dbReference type="InterPro" id="IPR007197">
    <property type="entry name" value="rSAM"/>
</dbReference>
<dbReference type="EMBL" id="DXFT01000054">
    <property type="protein sequence ID" value="HIX03007.1"/>
    <property type="molecule type" value="Genomic_DNA"/>
</dbReference>
<reference evidence="8" key="1">
    <citation type="journal article" date="2021" name="PeerJ">
        <title>Extensive microbial diversity within the chicken gut microbiome revealed by metagenomics and culture.</title>
        <authorList>
            <person name="Gilroy R."/>
            <person name="Ravi A."/>
            <person name="Getino M."/>
            <person name="Pursley I."/>
            <person name="Horton D.L."/>
            <person name="Alikhan N.F."/>
            <person name="Baker D."/>
            <person name="Gharbi K."/>
            <person name="Hall N."/>
            <person name="Watson M."/>
            <person name="Adriaenssens E.M."/>
            <person name="Foster-Nyarko E."/>
            <person name="Jarju S."/>
            <person name="Secka A."/>
            <person name="Antonio M."/>
            <person name="Oren A."/>
            <person name="Chaudhuri R.R."/>
            <person name="La Ragione R."/>
            <person name="Hildebrand F."/>
            <person name="Pallen M.J."/>
        </authorList>
    </citation>
    <scope>NUCLEOTIDE SEQUENCE</scope>
    <source>
        <strain evidence="8">23274</strain>
    </source>
</reference>
<dbReference type="Pfam" id="PF04055">
    <property type="entry name" value="Radical_SAM"/>
    <property type="match status" value="1"/>
</dbReference>
<dbReference type="GO" id="GO:0003824">
    <property type="term" value="F:catalytic activity"/>
    <property type="evidence" value="ECO:0007669"/>
    <property type="project" value="InterPro"/>
</dbReference>
<dbReference type="SUPFAM" id="SSF102114">
    <property type="entry name" value="Radical SAM enzymes"/>
    <property type="match status" value="1"/>
</dbReference>
<protein>
    <submittedName>
        <fullName evidence="8">TIGR01212 family radical SAM protein</fullName>
    </submittedName>
</protein>
<dbReference type="SFLD" id="SFLDS00029">
    <property type="entry name" value="Radical_SAM"/>
    <property type="match status" value="1"/>
</dbReference>
<dbReference type="PANTHER" id="PTHR11135:SF1">
    <property type="entry name" value="PROTEIN YHCC"/>
    <property type="match status" value="1"/>
</dbReference>
<dbReference type="Proteomes" id="UP000824202">
    <property type="component" value="Unassembled WGS sequence"/>
</dbReference>
<proteinExistence type="predicted"/>
<dbReference type="GO" id="GO:0046872">
    <property type="term" value="F:metal ion binding"/>
    <property type="evidence" value="ECO:0007669"/>
    <property type="project" value="UniProtKB-KW"/>
</dbReference>
<accession>A0A9D1UYX8</accession>
<dbReference type="AlphaFoldDB" id="A0A9D1UYX8"/>
<dbReference type="InterPro" id="IPR058240">
    <property type="entry name" value="rSAM_sf"/>
</dbReference>
<evidence type="ECO:0000256" key="3">
    <source>
        <dbReference type="ARBA" id="ARBA00022691"/>
    </source>
</evidence>
<evidence type="ECO:0000256" key="5">
    <source>
        <dbReference type="ARBA" id="ARBA00023004"/>
    </source>
</evidence>
<organism evidence="8 9">
    <name type="scientific">Candidatus Odoribacter faecigallinarum</name>
    <dbReference type="NCBI Taxonomy" id="2838706"/>
    <lineage>
        <taxon>Bacteria</taxon>
        <taxon>Pseudomonadati</taxon>
        <taxon>Bacteroidota</taxon>
        <taxon>Bacteroidia</taxon>
        <taxon>Bacteroidales</taxon>
        <taxon>Odoribacteraceae</taxon>
        <taxon>Odoribacter</taxon>
    </lineage>
</organism>
<reference evidence="8" key="2">
    <citation type="submission" date="2021-04" db="EMBL/GenBank/DDBJ databases">
        <authorList>
            <person name="Gilroy R."/>
        </authorList>
    </citation>
    <scope>NUCLEOTIDE SEQUENCE</scope>
    <source>
        <strain evidence="8">23274</strain>
    </source>
</reference>
<dbReference type="SFLD" id="SFLDG01091">
    <property type="entry name" value="uncharacterized_CHP01210-like"/>
    <property type="match status" value="1"/>
</dbReference>
<comment type="cofactor">
    <cofactor evidence="1">
        <name>[4Fe-4S] cluster</name>
        <dbReference type="ChEBI" id="CHEBI:49883"/>
    </cofactor>
</comment>
<comment type="caution">
    <text evidence="8">The sequence shown here is derived from an EMBL/GenBank/DDBJ whole genome shotgun (WGS) entry which is preliminary data.</text>
</comment>
<dbReference type="Gene3D" id="3.80.30.20">
    <property type="entry name" value="tm_1862 like domain"/>
    <property type="match status" value="1"/>
</dbReference>
<dbReference type="SMART" id="SM00729">
    <property type="entry name" value="Elp3"/>
    <property type="match status" value="1"/>
</dbReference>
<dbReference type="InterPro" id="IPR039661">
    <property type="entry name" value="ELP3"/>
</dbReference>
<keyword evidence="4" id="KW-0479">Metal-binding</keyword>
<dbReference type="InterPro" id="IPR023404">
    <property type="entry name" value="rSAM_horseshoe"/>
</dbReference>
<evidence type="ECO:0000256" key="1">
    <source>
        <dbReference type="ARBA" id="ARBA00001966"/>
    </source>
</evidence>
<evidence type="ECO:0000256" key="6">
    <source>
        <dbReference type="ARBA" id="ARBA00023014"/>
    </source>
</evidence>
<name>A0A9D1UYX8_9BACT</name>
<dbReference type="InterPro" id="IPR006638">
    <property type="entry name" value="Elp3/MiaA/NifB-like_rSAM"/>
</dbReference>
<dbReference type="PANTHER" id="PTHR11135">
    <property type="entry name" value="HISTONE ACETYLTRANSFERASE-RELATED"/>
    <property type="match status" value="1"/>
</dbReference>
<dbReference type="InterPro" id="IPR005911">
    <property type="entry name" value="YhcC-like"/>
</dbReference>
<keyword evidence="2" id="KW-0004">4Fe-4S</keyword>
<dbReference type="PROSITE" id="PS51918">
    <property type="entry name" value="RADICAL_SAM"/>
    <property type="match status" value="1"/>
</dbReference>
<dbReference type="SFLD" id="SFLDG01086">
    <property type="entry name" value="elongater_protein-like"/>
    <property type="match status" value="1"/>
</dbReference>
<keyword evidence="6" id="KW-0411">Iron-sulfur</keyword>
<dbReference type="Pfam" id="PF16199">
    <property type="entry name" value="Radical_SAM_C"/>
    <property type="match status" value="1"/>
</dbReference>
<sequence length="316" mass="35684">MAQKRYKDYPSFFRTLFRERVQKLSIDGGFTCPNRDGTKGTGGCTFCNNRSFNPDYCRASSSVSAQIAEGKAFFAAKYAGQKYLAYFQAYSGTYAPLGVLKQRYAEALACPGVVGLVIGTRPDTVTDEVLDYLESLARDHYICIEYGVESANDEVLRGVNRCHTFAEAEDAILRTAGRGIRIGAHLIFGLPGENRESMLQGAVRLCALPIDVLKLHQLQIVRGTRMADDYLAHPEGFRLYSLEDYLDFVADVIERIPPRVWLERFVNQSPDEYLIAPRWGVKNFEFTALLDKCLEQRDAWQGKAIGISWEEFLKHE</sequence>
<keyword evidence="5" id="KW-0408">Iron</keyword>
<evidence type="ECO:0000259" key="7">
    <source>
        <dbReference type="PROSITE" id="PS51918"/>
    </source>
</evidence>
<evidence type="ECO:0000256" key="2">
    <source>
        <dbReference type="ARBA" id="ARBA00022485"/>
    </source>
</evidence>
<evidence type="ECO:0000256" key="4">
    <source>
        <dbReference type="ARBA" id="ARBA00022723"/>
    </source>
</evidence>
<feature type="domain" description="Radical SAM core" evidence="7">
    <location>
        <begin position="16"/>
        <end position="259"/>
    </location>
</feature>
<dbReference type="NCBIfam" id="TIGR01212">
    <property type="entry name" value="TIGR01212 family radical SAM protein"/>
    <property type="match status" value="1"/>
</dbReference>
<dbReference type="CDD" id="cd01335">
    <property type="entry name" value="Radical_SAM"/>
    <property type="match status" value="1"/>
</dbReference>
<evidence type="ECO:0000313" key="9">
    <source>
        <dbReference type="Proteomes" id="UP000824202"/>
    </source>
</evidence>